<dbReference type="Proteomes" id="UP000001058">
    <property type="component" value="Unassembled WGS sequence"/>
</dbReference>
<dbReference type="KEGG" id="vcn:VOLCADRAFT_106311"/>
<keyword evidence="3" id="KW-1185">Reference proteome</keyword>
<evidence type="ECO:0000313" key="2">
    <source>
        <dbReference type="EMBL" id="EFJ44649.1"/>
    </source>
</evidence>
<name>D8U6H5_VOLCA</name>
<dbReference type="RefSeq" id="XP_002954225.1">
    <property type="nucleotide sequence ID" value="XM_002954179.1"/>
</dbReference>
<organism evidence="3">
    <name type="scientific">Volvox carteri f. nagariensis</name>
    <dbReference type="NCBI Taxonomy" id="3068"/>
    <lineage>
        <taxon>Eukaryota</taxon>
        <taxon>Viridiplantae</taxon>
        <taxon>Chlorophyta</taxon>
        <taxon>core chlorophytes</taxon>
        <taxon>Chlorophyceae</taxon>
        <taxon>CS clade</taxon>
        <taxon>Chlamydomonadales</taxon>
        <taxon>Volvocaceae</taxon>
        <taxon>Volvox</taxon>
    </lineage>
</organism>
<gene>
    <name evidence="2" type="ORF">VOLCADRAFT_106311</name>
</gene>
<feature type="compositionally biased region" description="Pro residues" evidence="1">
    <location>
        <begin position="188"/>
        <end position="197"/>
    </location>
</feature>
<dbReference type="AlphaFoldDB" id="D8U6H5"/>
<reference evidence="2 3" key="1">
    <citation type="journal article" date="2010" name="Science">
        <title>Genomic analysis of organismal complexity in the multicellular green alga Volvox carteri.</title>
        <authorList>
            <person name="Prochnik S.E."/>
            <person name="Umen J."/>
            <person name="Nedelcu A.M."/>
            <person name="Hallmann A."/>
            <person name="Miller S.M."/>
            <person name="Nishii I."/>
            <person name="Ferris P."/>
            <person name="Kuo A."/>
            <person name="Mitros T."/>
            <person name="Fritz-Laylin L.K."/>
            <person name="Hellsten U."/>
            <person name="Chapman J."/>
            <person name="Simakov O."/>
            <person name="Rensing S.A."/>
            <person name="Terry A."/>
            <person name="Pangilinan J."/>
            <person name="Kapitonov V."/>
            <person name="Jurka J."/>
            <person name="Salamov A."/>
            <person name="Shapiro H."/>
            <person name="Schmutz J."/>
            <person name="Grimwood J."/>
            <person name="Lindquist E."/>
            <person name="Lucas S."/>
            <person name="Grigoriev I.V."/>
            <person name="Schmitt R."/>
            <person name="Kirk D."/>
            <person name="Rokhsar D.S."/>
        </authorList>
    </citation>
    <scope>NUCLEOTIDE SEQUENCE [LARGE SCALE GENOMIC DNA]</scope>
    <source>
        <strain evidence="3">f. Nagariensis / Eve</strain>
    </source>
</reference>
<feature type="compositionally biased region" description="Low complexity" evidence="1">
    <location>
        <begin position="110"/>
        <end position="122"/>
    </location>
</feature>
<sequence length="197" mass="21996">MIHRSRTGKWPHRTSLRLCTKRKNEYYCFLIEIPPRVVVVVVVLKMLAVTRGGYRATVTSISTLPIDTHIYAAENTHETTSHAHRVRHISSGRSGVDKGSIHRGQSQKEPSPVTKSVTSVSSALPNTERRRSGVFSPTLSQIHVRKKPQFSSLPTFGTVNLQTANGLRPPQPKKQRVEVQRPDHHPVKPAPVKPEAT</sequence>
<evidence type="ECO:0000313" key="3">
    <source>
        <dbReference type="Proteomes" id="UP000001058"/>
    </source>
</evidence>
<dbReference type="EMBL" id="GL378362">
    <property type="protein sequence ID" value="EFJ44649.1"/>
    <property type="molecule type" value="Genomic_DNA"/>
</dbReference>
<accession>D8U6H5</accession>
<dbReference type="GeneID" id="9624207"/>
<feature type="compositionally biased region" description="Polar residues" evidence="1">
    <location>
        <begin position="149"/>
        <end position="165"/>
    </location>
</feature>
<evidence type="ECO:0000256" key="1">
    <source>
        <dbReference type="SAM" id="MobiDB-lite"/>
    </source>
</evidence>
<feature type="compositionally biased region" description="Basic and acidic residues" evidence="1">
    <location>
        <begin position="175"/>
        <end position="186"/>
    </location>
</feature>
<proteinExistence type="predicted"/>
<protein>
    <submittedName>
        <fullName evidence="2">Uncharacterized protein</fullName>
    </submittedName>
</protein>
<feature type="region of interest" description="Disordered" evidence="1">
    <location>
        <begin position="78"/>
        <end position="197"/>
    </location>
</feature>
<dbReference type="InParanoid" id="D8U6H5"/>